<evidence type="ECO:0000313" key="3">
    <source>
        <dbReference type="Proteomes" id="UP000239415"/>
    </source>
</evidence>
<protein>
    <submittedName>
        <fullName evidence="2">Uncharacterized protein (TIGR02996 family)</fullName>
    </submittedName>
</protein>
<sequence length="279" mass="31588">MYADILADPHDMDLRLAYADHIQATDPEHAELIRLQITNDRQRTSGAWRQRQPPHRPAPGEPGISSPTPREQQLTAALRDRLTPPLPAAGTVRLQRGFPEYPTIAPAAFLDHADDLARLIPWRGIRFGDWDETDLGDLLTSPLLARAVYLDLSSSHLDDAGLRLLASSPHLKRLRWLGLADCGITLRGVQSLAEAGEQNLPSLQYVDLTGNLGEFTPRRSDTGPRPYDDWATPIHIYDPWDRPWLTRQDRAAHLYERFEHLPWLDDAWAWHQPPMPTAV</sequence>
<dbReference type="RefSeq" id="WP_106317482.1">
    <property type="nucleotide sequence ID" value="NZ_BOMO01000020.1"/>
</dbReference>
<gene>
    <name evidence="2" type="ORF">CLV67_104175</name>
</gene>
<dbReference type="InterPro" id="IPR014338">
    <property type="entry name" value="CHP02996_rpt-companion-dom"/>
</dbReference>
<accession>A0A2T0KHE0</accession>
<dbReference type="InterPro" id="IPR032675">
    <property type="entry name" value="LRR_dom_sf"/>
</dbReference>
<keyword evidence="3" id="KW-1185">Reference proteome</keyword>
<feature type="region of interest" description="Disordered" evidence="1">
    <location>
        <begin position="41"/>
        <end position="73"/>
    </location>
</feature>
<dbReference type="OrthoDB" id="3389714at2"/>
<comment type="caution">
    <text evidence="2">The sequence shown here is derived from an EMBL/GenBank/DDBJ whole genome shotgun (WGS) entry which is preliminary data.</text>
</comment>
<dbReference type="SUPFAM" id="SSF52047">
    <property type="entry name" value="RNI-like"/>
    <property type="match status" value="1"/>
</dbReference>
<dbReference type="Gene3D" id="3.80.10.10">
    <property type="entry name" value="Ribonuclease Inhibitor"/>
    <property type="match status" value="1"/>
</dbReference>
<evidence type="ECO:0000256" key="1">
    <source>
        <dbReference type="SAM" id="MobiDB-lite"/>
    </source>
</evidence>
<organism evidence="2 3">
    <name type="scientific">Actinoplanes italicus</name>
    <dbReference type="NCBI Taxonomy" id="113567"/>
    <lineage>
        <taxon>Bacteria</taxon>
        <taxon>Bacillati</taxon>
        <taxon>Actinomycetota</taxon>
        <taxon>Actinomycetes</taxon>
        <taxon>Micromonosporales</taxon>
        <taxon>Micromonosporaceae</taxon>
        <taxon>Actinoplanes</taxon>
    </lineage>
</organism>
<name>A0A2T0KHE0_9ACTN</name>
<dbReference type="AlphaFoldDB" id="A0A2T0KHE0"/>
<dbReference type="Proteomes" id="UP000239415">
    <property type="component" value="Unassembled WGS sequence"/>
</dbReference>
<dbReference type="NCBIfam" id="TIGR02996">
    <property type="entry name" value="rpt_mate_G_obs"/>
    <property type="match status" value="1"/>
</dbReference>
<dbReference type="EMBL" id="PVMZ01000004">
    <property type="protein sequence ID" value="PRX22647.1"/>
    <property type="molecule type" value="Genomic_DNA"/>
</dbReference>
<evidence type="ECO:0000313" key="2">
    <source>
        <dbReference type="EMBL" id="PRX22647.1"/>
    </source>
</evidence>
<proteinExistence type="predicted"/>
<reference evidence="2 3" key="1">
    <citation type="submission" date="2018-03" db="EMBL/GenBank/DDBJ databases">
        <title>Genomic Encyclopedia of Archaeal and Bacterial Type Strains, Phase II (KMG-II): from individual species to whole genera.</title>
        <authorList>
            <person name="Goeker M."/>
        </authorList>
    </citation>
    <scope>NUCLEOTIDE SEQUENCE [LARGE SCALE GENOMIC DNA]</scope>
    <source>
        <strain evidence="2 3">DSM 43146</strain>
    </source>
</reference>